<evidence type="ECO:0000313" key="3">
    <source>
        <dbReference type="Proteomes" id="UP000024635"/>
    </source>
</evidence>
<reference evidence="3" key="1">
    <citation type="journal article" date="2015" name="Nat. Genet.">
        <title>The genome and transcriptome of the zoonotic hookworm Ancylostoma ceylanicum identify infection-specific gene families.</title>
        <authorList>
            <person name="Schwarz E.M."/>
            <person name="Hu Y."/>
            <person name="Antoshechkin I."/>
            <person name="Miller M.M."/>
            <person name="Sternberg P.W."/>
            <person name="Aroian R.V."/>
        </authorList>
    </citation>
    <scope>NUCLEOTIDE SEQUENCE</scope>
    <source>
        <strain evidence="3">HY135</strain>
    </source>
</reference>
<organism evidence="2 3">
    <name type="scientific">Ancylostoma ceylanicum</name>
    <dbReference type="NCBI Taxonomy" id="53326"/>
    <lineage>
        <taxon>Eukaryota</taxon>
        <taxon>Metazoa</taxon>
        <taxon>Ecdysozoa</taxon>
        <taxon>Nematoda</taxon>
        <taxon>Chromadorea</taxon>
        <taxon>Rhabditida</taxon>
        <taxon>Rhabditina</taxon>
        <taxon>Rhabditomorpha</taxon>
        <taxon>Strongyloidea</taxon>
        <taxon>Ancylostomatidae</taxon>
        <taxon>Ancylostomatinae</taxon>
        <taxon>Ancylostoma</taxon>
    </lineage>
</organism>
<accession>A0A016UCY0</accession>
<evidence type="ECO:0000256" key="1">
    <source>
        <dbReference type="SAM" id="MobiDB-lite"/>
    </source>
</evidence>
<protein>
    <submittedName>
        <fullName evidence="2">Uncharacterized protein</fullName>
    </submittedName>
</protein>
<proteinExistence type="predicted"/>
<dbReference type="EMBL" id="JARK01001381">
    <property type="protein sequence ID" value="EYC13000.1"/>
    <property type="molecule type" value="Genomic_DNA"/>
</dbReference>
<name>A0A016UCY0_9BILA</name>
<dbReference type="AlphaFoldDB" id="A0A016UCY0"/>
<comment type="caution">
    <text evidence="2">The sequence shown here is derived from an EMBL/GenBank/DDBJ whole genome shotgun (WGS) entry which is preliminary data.</text>
</comment>
<gene>
    <name evidence="2" type="primary">Acey_s0045.g1208</name>
    <name evidence="2" type="ORF">Y032_0045g1208</name>
</gene>
<evidence type="ECO:0000313" key="2">
    <source>
        <dbReference type="EMBL" id="EYC13000.1"/>
    </source>
</evidence>
<dbReference type="Proteomes" id="UP000024635">
    <property type="component" value="Unassembled WGS sequence"/>
</dbReference>
<sequence length="66" mass="7199">MYSSFGPGEVARVQQAAEMEEESTEANVALHSSHAGADVWSVPSSDVERQYIWRGLFGNLADELAN</sequence>
<keyword evidence="3" id="KW-1185">Reference proteome</keyword>
<feature type="region of interest" description="Disordered" evidence="1">
    <location>
        <begin position="1"/>
        <end position="35"/>
    </location>
</feature>